<proteinExistence type="predicted"/>
<comment type="caution">
    <text evidence="1">The sequence shown here is derived from an EMBL/GenBank/DDBJ whole genome shotgun (WGS) entry which is preliminary data.</text>
</comment>
<accession>A0AAD7FW18</accession>
<reference evidence="1" key="1">
    <citation type="submission" date="2023-03" db="EMBL/GenBank/DDBJ databases">
        <title>Massive genome expansion in bonnet fungi (Mycena s.s.) driven by repeated elements and novel gene families across ecological guilds.</title>
        <authorList>
            <consortium name="Lawrence Berkeley National Laboratory"/>
            <person name="Harder C.B."/>
            <person name="Miyauchi S."/>
            <person name="Viragh M."/>
            <person name="Kuo A."/>
            <person name="Thoen E."/>
            <person name="Andreopoulos B."/>
            <person name="Lu D."/>
            <person name="Skrede I."/>
            <person name="Drula E."/>
            <person name="Henrissat B."/>
            <person name="Morin E."/>
            <person name="Kohler A."/>
            <person name="Barry K."/>
            <person name="LaButti K."/>
            <person name="Morin E."/>
            <person name="Salamov A."/>
            <person name="Lipzen A."/>
            <person name="Mereny Z."/>
            <person name="Hegedus B."/>
            <person name="Baldrian P."/>
            <person name="Stursova M."/>
            <person name="Weitz H."/>
            <person name="Taylor A."/>
            <person name="Grigoriev I.V."/>
            <person name="Nagy L.G."/>
            <person name="Martin F."/>
            <person name="Kauserud H."/>
        </authorList>
    </citation>
    <scope>NUCLEOTIDE SEQUENCE</scope>
    <source>
        <strain evidence="1">9284</strain>
    </source>
</reference>
<dbReference type="EMBL" id="JARKIF010000004">
    <property type="protein sequence ID" value="KAJ7641237.1"/>
    <property type="molecule type" value="Genomic_DNA"/>
</dbReference>
<evidence type="ECO:0000313" key="1">
    <source>
        <dbReference type="EMBL" id="KAJ7641237.1"/>
    </source>
</evidence>
<dbReference type="SUPFAM" id="SSF52047">
    <property type="entry name" value="RNI-like"/>
    <property type="match status" value="1"/>
</dbReference>
<sequence>MDKLESWVGRSGFCPLSIQMKRSARSTELISWIVDTIVIHRNRCEALTLILPDSLISYIEGPMPMLRHLSLRFDDIDTDYIPVSYSISDLPLLRVVSLSNFDIPRDFLPWAQLTSLTLNPTAPSECIPIILEAVGLTYLELTIASDDDCPPDALLHLPLLESLIVVQPDPEAQTWPLPDFLGSFIVPRLRYFQVREAFLGEPAVYAAAVVAALIGVSGPSCRVQKLVVTGRTCLSQASLRKGLDVISRVAEIALYKEIAVWRQGGDEDDEDDEDDSESE</sequence>
<dbReference type="AlphaFoldDB" id="A0AAD7FW18"/>
<evidence type="ECO:0000313" key="2">
    <source>
        <dbReference type="Proteomes" id="UP001221142"/>
    </source>
</evidence>
<dbReference type="Proteomes" id="UP001221142">
    <property type="component" value="Unassembled WGS sequence"/>
</dbReference>
<keyword evidence="2" id="KW-1185">Reference proteome</keyword>
<name>A0AAD7FW18_9AGAR</name>
<organism evidence="1 2">
    <name type="scientific">Roridomyces roridus</name>
    <dbReference type="NCBI Taxonomy" id="1738132"/>
    <lineage>
        <taxon>Eukaryota</taxon>
        <taxon>Fungi</taxon>
        <taxon>Dikarya</taxon>
        <taxon>Basidiomycota</taxon>
        <taxon>Agaricomycotina</taxon>
        <taxon>Agaricomycetes</taxon>
        <taxon>Agaricomycetidae</taxon>
        <taxon>Agaricales</taxon>
        <taxon>Marasmiineae</taxon>
        <taxon>Mycenaceae</taxon>
        <taxon>Roridomyces</taxon>
    </lineage>
</organism>
<protein>
    <submittedName>
        <fullName evidence="1">Uncharacterized protein</fullName>
    </submittedName>
</protein>
<gene>
    <name evidence="1" type="ORF">FB45DRAFT_899722</name>
</gene>